<dbReference type="InterPro" id="IPR000577">
    <property type="entry name" value="Carb_kinase_FGGY"/>
</dbReference>
<protein>
    <recommendedName>
        <fullName evidence="9">Glycerol kinase</fullName>
        <ecNumber evidence="9">2.7.1.30</ecNumber>
    </recommendedName>
    <alternativeName>
        <fullName evidence="9">ATP:glycerol 3-phosphotransferase</fullName>
    </alternativeName>
    <alternativeName>
        <fullName evidence="9">Glycerokinase</fullName>
        <shortName evidence="9">GK</shortName>
    </alternativeName>
</protein>
<feature type="binding site" evidence="9">
    <location>
        <position position="39"/>
    </location>
    <ligand>
        <name>ATP</name>
        <dbReference type="ChEBI" id="CHEBI:30616"/>
    </ligand>
</feature>
<feature type="binding site" evidence="9">
    <location>
        <position position="159"/>
    </location>
    <ligand>
        <name>glycerol</name>
        <dbReference type="ChEBI" id="CHEBI:17754"/>
    </ligand>
</feature>
<dbReference type="InterPro" id="IPR018483">
    <property type="entry name" value="Carb_kinase_FGGY_CS"/>
</dbReference>
<feature type="binding site" evidence="9">
    <location>
        <position position="108"/>
    </location>
    <ligand>
        <name>glycerol</name>
        <dbReference type="ChEBI" id="CHEBI:17754"/>
    </ligand>
</feature>
<organism evidence="13 14">
    <name type="scientific">Pseudomonas amygdali pv. mori</name>
    <dbReference type="NCBI Taxonomy" id="34065"/>
    <lineage>
        <taxon>Bacteria</taxon>
        <taxon>Pseudomonadati</taxon>
        <taxon>Pseudomonadota</taxon>
        <taxon>Gammaproteobacteria</taxon>
        <taxon>Pseudomonadales</taxon>
        <taxon>Pseudomonadaceae</taxon>
        <taxon>Pseudomonas</taxon>
        <taxon>Pseudomonas amygdali</taxon>
    </lineage>
</organism>
<keyword evidence="4 9" id="KW-0547">Nucleotide-binding</keyword>
<feature type="binding site" evidence="9">
    <location>
        <position position="107"/>
    </location>
    <ligand>
        <name>glycerol</name>
        <dbReference type="ChEBI" id="CHEBI:17754"/>
    </ligand>
</feature>
<evidence type="ECO:0000256" key="9">
    <source>
        <dbReference type="HAMAP-Rule" id="MF_00186"/>
    </source>
</evidence>
<gene>
    <name evidence="9" type="primary">glpK</name>
    <name evidence="13" type="ORF">ALO63_05498</name>
</gene>
<reference evidence="13 14" key="1">
    <citation type="submission" date="2015-09" db="EMBL/GenBank/DDBJ databases">
        <title>Genome announcement of multiple Pseudomonas syringae strains.</title>
        <authorList>
            <person name="Thakur S."/>
            <person name="Wang P.W."/>
            <person name="Gong Y."/>
            <person name="Weir B.S."/>
            <person name="Guttman D.S."/>
        </authorList>
    </citation>
    <scope>NUCLEOTIDE SEQUENCE [LARGE SCALE GENOMIC DNA]</scope>
    <source>
        <strain evidence="13 14">ICMP4331</strain>
    </source>
</reference>
<feature type="binding site" evidence="9">
    <location>
        <position position="264"/>
    </location>
    <ligand>
        <name>glycerol</name>
        <dbReference type="ChEBI" id="CHEBI:17754"/>
    </ligand>
</feature>
<evidence type="ECO:0000256" key="2">
    <source>
        <dbReference type="ARBA" id="ARBA00009156"/>
    </source>
</evidence>
<evidence type="ECO:0000256" key="5">
    <source>
        <dbReference type="ARBA" id="ARBA00022777"/>
    </source>
</evidence>
<feature type="binding site" evidence="9">
    <location>
        <position position="37"/>
    </location>
    <ligand>
        <name>sn-glycerol 3-phosphate</name>
        <dbReference type="ChEBI" id="CHEBI:57597"/>
    </ligand>
</feature>
<feature type="binding site" evidence="9">
    <location>
        <position position="263"/>
    </location>
    <ligand>
        <name>sn-glycerol 3-phosphate</name>
        <dbReference type="ChEBI" id="CHEBI:57597"/>
    </ligand>
</feature>
<comment type="pathway">
    <text evidence="1 9">Polyol metabolism; glycerol degradation via glycerol kinase pathway; sn-glycerol 3-phosphate from glycerol: step 1/1.</text>
</comment>
<keyword evidence="3 9" id="KW-0808">Transferase</keyword>
<dbReference type="InterPro" id="IPR018484">
    <property type="entry name" value="FGGY_N"/>
</dbReference>
<comment type="function">
    <text evidence="9">Key enzyme in the regulation of glycerol uptake and metabolism. Catalyzes the phosphorylation of glycerol to yield sn-glycerol 3-phosphate.</text>
</comment>
<feature type="binding site" evidence="9">
    <location>
        <position position="41"/>
    </location>
    <ligand>
        <name>ADP</name>
        <dbReference type="ChEBI" id="CHEBI:456216"/>
    </ligand>
</feature>
<evidence type="ECO:0000256" key="4">
    <source>
        <dbReference type="ARBA" id="ARBA00022741"/>
    </source>
</evidence>
<evidence type="ECO:0000256" key="10">
    <source>
        <dbReference type="RuleBase" id="RU003733"/>
    </source>
</evidence>
<evidence type="ECO:0000256" key="7">
    <source>
        <dbReference type="ARBA" id="ARBA00022840"/>
    </source>
</evidence>
<dbReference type="GO" id="GO:0005829">
    <property type="term" value="C:cytosol"/>
    <property type="evidence" value="ECO:0007669"/>
    <property type="project" value="TreeGrafter"/>
</dbReference>
<dbReference type="Gene3D" id="3.30.420.40">
    <property type="match status" value="2"/>
</dbReference>
<feature type="domain" description="Carbohydrate kinase FGGY C-terminal" evidence="12">
    <location>
        <begin position="280"/>
        <end position="468"/>
    </location>
</feature>
<dbReference type="Proteomes" id="UP000050420">
    <property type="component" value="Unassembled WGS sequence"/>
</dbReference>
<feature type="binding site" evidence="9">
    <location>
        <position position="108"/>
    </location>
    <ligand>
        <name>sn-glycerol 3-phosphate</name>
        <dbReference type="ChEBI" id="CHEBI:57597"/>
    </ligand>
</feature>
<dbReference type="NCBIfam" id="NF000756">
    <property type="entry name" value="PRK00047.1"/>
    <property type="match status" value="1"/>
</dbReference>
<feature type="binding site" evidence="9">
    <location>
        <position position="328"/>
    </location>
    <ligand>
        <name>ADP</name>
        <dbReference type="ChEBI" id="CHEBI:456216"/>
    </ligand>
</feature>
<name>A0A0N8S4N7_PSEA0</name>
<dbReference type="GO" id="GO:0006072">
    <property type="term" value="P:glycerol-3-phosphate metabolic process"/>
    <property type="evidence" value="ECO:0007669"/>
    <property type="project" value="InterPro"/>
</dbReference>
<comment type="similarity">
    <text evidence="2 9 10">Belongs to the FGGY kinase family.</text>
</comment>
<sequence>MSLNLNLTQLNPTQQCKAIDMTDTQNKNYIIALDQGTTSSRAIIFDRDANVVSTAQSEFVQHYPQAGWVEHDPMEIFATQTACMTKALAQADLHHNQIAAIGITNQRETTVIWERDTGRPIYNAIVWQCRRSTEICQQLKRDGLEEYIKDTTGLVIDPYFSGSKVKWILDNVEGSRERARKGELMFGTIDTWLIWKFTGGKVHVTDYTNASRTMLFNIHTLEWDQRMLDVLDIPREILPEVKASSEVYGHSKSGIPIAGIAGDQQAALFGQMCVEPGQAKNTYGTGCFLLMNTGKKAVKSAHGMLTTIGCGPRGEVAYALEGAVFNGGSTVQWLRDELKLINDALDTEYFASKVKDSNGVYLVPAFTGLGAPYWDPYARGALFGLTRGVKVDHIIRAALESIAYQTRDVLDAMQQDSGERLKSLRVDGGAVANNFLMQFQADILGTHVERPQMRETTALGAAFLAGLAIGFWSSLDELRNKAVIERVFEPSCEEAHREKLYAGWQKAVARTRDWEPHENEE</sequence>
<evidence type="ECO:0000313" key="14">
    <source>
        <dbReference type="Proteomes" id="UP000050420"/>
    </source>
</evidence>
<dbReference type="GO" id="GO:0019563">
    <property type="term" value="P:glycerol catabolic process"/>
    <property type="evidence" value="ECO:0007669"/>
    <property type="project" value="UniProtKB-UniRule"/>
</dbReference>
<dbReference type="InterPro" id="IPR005999">
    <property type="entry name" value="Glycerol_kin"/>
</dbReference>
<proteinExistence type="inferred from homology"/>
<dbReference type="PIRSF" id="PIRSF000538">
    <property type="entry name" value="GlpK"/>
    <property type="match status" value="1"/>
</dbReference>
<dbReference type="PATRIC" id="fig|34065.5.peg.5793"/>
<feature type="binding site" evidence="9">
    <location>
        <position position="429"/>
    </location>
    <ligand>
        <name>ATP</name>
        <dbReference type="ChEBI" id="CHEBI:30616"/>
    </ligand>
</feature>
<dbReference type="InterPro" id="IPR018485">
    <property type="entry name" value="FGGY_C"/>
</dbReference>
<evidence type="ECO:0000259" key="11">
    <source>
        <dbReference type="Pfam" id="PF00370"/>
    </source>
</evidence>
<comment type="caution">
    <text evidence="13">The sequence shown here is derived from an EMBL/GenBank/DDBJ whole genome shotgun (WGS) entry which is preliminary data.</text>
</comment>
<evidence type="ECO:0000256" key="3">
    <source>
        <dbReference type="ARBA" id="ARBA00022679"/>
    </source>
</evidence>
<feature type="binding site" evidence="9">
    <location>
        <position position="285"/>
    </location>
    <ligand>
        <name>ATP</name>
        <dbReference type="ChEBI" id="CHEBI:30616"/>
    </ligand>
</feature>
<dbReference type="PROSITE" id="PS00445">
    <property type="entry name" value="FGGY_KINASES_2"/>
    <property type="match status" value="1"/>
</dbReference>
<feature type="binding site" evidence="9">
    <location>
        <position position="37"/>
    </location>
    <ligand>
        <name>ATP</name>
        <dbReference type="ChEBI" id="CHEBI:30616"/>
    </ligand>
</feature>
<feature type="domain" description="Carbohydrate kinase FGGY N-terminal" evidence="11">
    <location>
        <begin position="29"/>
        <end position="270"/>
    </location>
</feature>
<feature type="binding site" evidence="9">
    <location>
        <position position="429"/>
    </location>
    <ligand>
        <name>ADP</name>
        <dbReference type="ChEBI" id="CHEBI:456216"/>
    </ligand>
</feature>
<dbReference type="GO" id="GO:0004370">
    <property type="term" value="F:glycerol kinase activity"/>
    <property type="evidence" value="ECO:0007669"/>
    <property type="project" value="UniProtKB-UniRule"/>
</dbReference>
<evidence type="ECO:0000313" key="13">
    <source>
        <dbReference type="EMBL" id="KPX90903.1"/>
    </source>
</evidence>
<feature type="binding site" evidence="9">
    <location>
        <position position="263"/>
    </location>
    <ligand>
        <name>glycerol</name>
        <dbReference type="ChEBI" id="CHEBI:17754"/>
    </ligand>
</feature>
<comment type="activity regulation">
    <text evidence="9">Inhibited by fructose 1,6-bisphosphate (FBP).</text>
</comment>
<feature type="binding site" evidence="9">
    <location>
        <position position="285"/>
    </location>
    <ligand>
        <name>ADP</name>
        <dbReference type="ChEBI" id="CHEBI:456216"/>
    </ligand>
</feature>
<evidence type="ECO:0000259" key="12">
    <source>
        <dbReference type="Pfam" id="PF02782"/>
    </source>
</evidence>
<dbReference type="Pfam" id="PF00370">
    <property type="entry name" value="FGGY_N"/>
    <property type="match status" value="1"/>
</dbReference>
<dbReference type="PROSITE" id="PS00933">
    <property type="entry name" value="FGGY_KINASES_1"/>
    <property type="match status" value="1"/>
</dbReference>
<keyword evidence="6 9" id="KW-0319">Glycerol metabolism</keyword>
<dbReference type="HAMAP" id="MF_00186">
    <property type="entry name" value="Glycerol_kin"/>
    <property type="match status" value="1"/>
</dbReference>
<dbReference type="FunFam" id="3.30.420.40:FF:000007">
    <property type="entry name" value="Glycerol kinase"/>
    <property type="match status" value="1"/>
</dbReference>
<keyword evidence="7 9" id="KW-0067">ATP-binding</keyword>
<dbReference type="CDD" id="cd07786">
    <property type="entry name" value="FGGY_EcGK_like"/>
    <property type="match status" value="1"/>
</dbReference>
<feature type="binding site" evidence="9">
    <location>
        <position position="328"/>
    </location>
    <ligand>
        <name>ATP</name>
        <dbReference type="ChEBI" id="CHEBI:30616"/>
    </ligand>
</feature>
<dbReference type="GO" id="GO:0005524">
    <property type="term" value="F:ATP binding"/>
    <property type="evidence" value="ECO:0007669"/>
    <property type="project" value="UniProtKB-UniRule"/>
</dbReference>
<dbReference type="UniPathway" id="UPA00618">
    <property type="reaction ID" value="UER00672"/>
</dbReference>
<feature type="binding site" evidence="9">
    <location>
        <position position="332"/>
    </location>
    <ligand>
        <name>ATP</name>
        <dbReference type="ChEBI" id="CHEBI:30616"/>
    </ligand>
</feature>
<dbReference type="PANTHER" id="PTHR10196:SF69">
    <property type="entry name" value="GLYCEROL KINASE"/>
    <property type="match status" value="1"/>
</dbReference>
<dbReference type="InterPro" id="IPR043129">
    <property type="entry name" value="ATPase_NBD"/>
</dbReference>
<feature type="binding site" evidence="9">
    <location>
        <position position="37"/>
    </location>
    <ligand>
        <name>ADP</name>
        <dbReference type="ChEBI" id="CHEBI:456216"/>
    </ligand>
</feature>
<feature type="binding site" evidence="9">
    <location>
        <position position="38"/>
    </location>
    <ligand>
        <name>ATP</name>
        <dbReference type="ChEBI" id="CHEBI:30616"/>
    </ligand>
</feature>
<dbReference type="Pfam" id="PF02782">
    <property type="entry name" value="FGGY_C"/>
    <property type="match status" value="1"/>
</dbReference>
<dbReference type="SUPFAM" id="SSF53067">
    <property type="entry name" value="Actin-like ATPase domain"/>
    <property type="match status" value="2"/>
</dbReference>
<dbReference type="PANTHER" id="PTHR10196">
    <property type="entry name" value="SUGAR KINASE"/>
    <property type="match status" value="1"/>
</dbReference>
<dbReference type="FunFam" id="3.30.420.40:FF:000008">
    <property type="entry name" value="Glycerol kinase"/>
    <property type="match status" value="1"/>
</dbReference>
<evidence type="ECO:0000256" key="1">
    <source>
        <dbReference type="ARBA" id="ARBA00005190"/>
    </source>
</evidence>
<dbReference type="NCBIfam" id="TIGR01311">
    <property type="entry name" value="glycerol_kin"/>
    <property type="match status" value="1"/>
</dbReference>
<evidence type="ECO:0000256" key="8">
    <source>
        <dbReference type="ARBA" id="ARBA00052101"/>
    </source>
</evidence>
<accession>A0A0N8S4N7</accession>
<feature type="binding site" evidence="9">
    <location>
        <position position="107"/>
    </location>
    <ligand>
        <name>sn-glycerol 3-phosphate</name>
        <dbReference type="ChEBI" id="CHEBI:57597"/>
    </ligand>
</feature>
<feature type="binding site" evidence="9">
    <location>
        <position position="159"/>
    </location>
    <ligand>
        <name>sn-glycerol 3-phosphate</name>
        <dbReference type="ChEBI" id="CHEBI:57597"/>
    </ligand>
</feature>
<feature type="binding site" evidence="9">
    <location>
        <position position="433"/>
    </location>
    <ligand>
        <name>ADP</name>
        <dbReference type="ChEBI" id="CHEBI:456216"/>
    </ligand>
</feature>
<evidence type="ECO:0000256" key="6">
    <source>
        <dbReference type="ARBA" id="ARBA00022798"/>
    </source>
</evidence>
<dbReference type="EMBL" id="LJQU01000388">
    <property type="protein sequence ID" value="KPX90903.1"/>
    <property type="molecule type" value="Genomic_DNA"/>
</dbReference>
<dbReference type="EC" id="2.7.1.30" evidence="9"/>
<keyword evidence="5 9" id="KW-0418">Kinase</keyword>
<comment type="catalytic activity">
    <reaction evidence="8 9">
        <text>glycerol + ATP = sn-glycerol 3-phosphate + ADP + H(+)</text>
        <dbReference type="Rhea" id="RHEA:21644"/>
        <dbReference type="ChEBI" id="CHEBI:15378"/>
        <dbReference type="ChEBI" id="CHEBI:17754"/>
        <dbReference type="ChEBI" id="CHEBI:30616"/>
        <dbReference type="ChEBI" id="CHEBI:57597"/>
        <dbReference type="ChEBI" id="CHEBI:456216"/>
        <dbReference type="EC" id="2.7.1.30"/>
    </reaction>
</comment>
<dbReference type="AlphaFoldDB" id="A0A0N8S4N7"/>